<evidence type="ECO:0000313" key="1">
    <source>
        <dbReference type="EMBL" id="MDR6711935.1"/>
    </source>
</evidence>
<comment type="caution">
    <text evidence="1">The sequence shown here is derived from an EMBL/GenBank/DDBJ whole genome shotgun (WGS) entry which is preliminary data.</text>
</comment>
<keyword evidence="2" id="KW-1185">Reference proteome</keyword>
<organism evidence="1 2">
    <name type="scientific">Pseudomonas hunanensis</name>
    <dbReference type="NCBI Taxonomy" id="1247546"/>
    <lineage>
        <taxon>Bacteria</taxon>
        <taxon>Pseudomonadati</taxon>
        <taxon>Pseudomonadota</taxon>
        <taxon>Gammaproteobacteria</taxon>
        <taxon>Pseudomonadales</taxon>
        <taxon>Pseudomonadaceae</taxon>
        <taxon>Pseudomonas</taxon>
    </lineage>
</organism>
<dbReference type="EMBL" id="JAVDTH010000006">
    <property type="protein sequence ID" value="MDR6711935.1"/>
    <property type="molecule type" value="Genomic_DNA"/>
</dbReference>
<reference evidence="1" key="1">
    <citation type="submission" date="2023-07" db="EMBL/GenBank/DDBJ databases">
        <title>Sorghum-associated microbial communities from plants grown in Nebraska, USA.</title>
        <authorList>
            <person name="Schachtman D."/>
        </authorList>
    </citation>
    <scope>NUCLEOTIDE SEQUENCE</scope>
    <source>
        <strain evidence="1">BE56</strain>
    </source>
</reference>
<evidence type="ECO:0000313" key="2">
    <source>
        <dbReference type="Proteomes" id="UP001259587"/>
    </source>
</evidence>
<dbReference type="Proteomes" id="UP001259587">
    <property type="component" value="Unassembled WGS sequence"/>
</dbReference>
<accession>A0ACC6K0H6</accession>
<sequence>MNKARKYTAPPVGAGLPREEAIRFTLNRDSSLFPDVAMLYVYSYTLVHMINRLVSERQDQQF</sequence>
<name>A0ACC6K0H6_9PSED</name>
<protein>
    <submittedName>
        <fullName evidence="1">Uncharacterized protein</fullName>
    </submittedName>
</protein>
<proteinExistence type="predicted"/>
<gene>
    <name evidence="1" type="ORF">J2W83_001530</name>
</gene>